<evidence type="ECO:0000313" key="3">
    <source>
        <dbReference type="Proteomes" id="UP000586305"/>
    </source>
</evidence>
<dbReference type="AlphaFoldDB" id="A0A849VFP4"/>
<dbReference type="InterPro" id="IPR045361">
    <property type="entry name" value="CIS_tube_prot_N"/>
</dbReference>
<evidence type="ECO:0000259" key="1">
    <source>
        <dbReference type="Pfam" id="PF19266"/>
    </source>
</evidence>
<name>A0A849VFP4_9GAMM</name>
<reference evidence="2 3" key="1">
    <citation type="submission" date="2020-04" db="EMBL/GenBank/DDBJ databases">
        <title>Pseudoalteromonas caenipelagi sp. nov., isolated from a tidal flat.</title>
        <authorList>
            <person name="Park S."/>
            <person name="Yoon J.-H."/>
        </authorList>
    </citation>
    <scope>NUCLEOTIDE SEQUENCE [LARGE SCALE GENOMIC DNA]</scope>
    <source>
        <strain evidence="2 3">JBTF-M23</strain>
    </source>
</reference>
<dbReference type="EMBL" id="JABBPG010000002">
    <property type="protein sequence ID" value="NOU50547.1"/>
    <property type="molecule type" value="Genomic_DNA"/>
</dbReference>
<proteinExistence type="predicted"/>
<dbReference type="Proteomes" id="UP000586305">
    <property type="component" value="Unassembled WGS sequence"/>
</dbReference>
<keyword evidence="3" id="KW-1185">Reference proteome</keyword>
<organism evidence="2 3">
    <name type="scientific">Pseudoalteromonas caenipelagi</name>
    <dbReference type="NCBI Taxonomy" id="2726988"/>
    <lineage>
        <taxon>Bacteria</taxon>
        <taxon>Pseudomonadati</taxon>
        <taxon>Pseudomonadota</taxon>
        <taxon>Gammaproteobacteria</taxon>
        <taxon>Alteromonadales</taxon>
        <taxon>Pseudoalteromonadaceae</taxon>
        <taxon>Pseudoalteromonas</taxon>
    </lineage>
</organism>
<protein>
    <recommendedName>
        <fullName evidence="1">Contractile injection system tube protein N-terminal domain-containing protein</fullName>
    </recommendedName>
</protein>
<feature type="domain" description="Contractile injection system tube protein N-terminal" evidence="1">
    <location>
        <begin position="10"/>
        <end position="170"/>
    </location>
</feature>
<comment type="caution">
    <text evidence="2">The sequence shown here is derived from an EMBL/GenBank/DDBJ whole genome shotgun (WGS) entry which is preliminary data.</text>
</comment>
<gene>
    <name evidence="2" type="ORF">HG263_08330</name>
</gene>
<accession>A0A849VFP4</accession>
<evidence type="ECO:0000313" key="2">
    <source>
        <dbReference type="EMBL" id="NOU50547.1"/>
    </source>
</evidence>
<dbReference type="Pfam" id="PF19266">
    <property type="entry name" value="CIS_tube"/>
    <property type="match status" value="1"/>
</dbReference>
<dbReference type="RefSeq" id="WP_171625604.1">
    <property type="nucleotide sequence ID" value="NZ_JABBPG010000002.1"/>
</dbReference>
<sequence>MNITASRVPVEIRAFKDIKRTGKANVFQLDGDPSSLQISASNAYDNPSTLNSISGDITYQRSNTTRASMRFILDAYEFKALSDLKLDTPDVSKQIKQLLSLLYTMEDSSHEPNYLILKWGDMPIGDSVSGGFYCRLESIEYHIVSADEQGKPIQAEVNCAFIECLSKQQRDTKVKKNSPDLSHIRPVQAKETLPFKSNEIYQDPRYYLEVARVNGLDNFRQLNTGDNLIFPPLER</sequence>